<protein>
    <submittedName>
        <fullName evidence="1">Uncharacterized protein</fullName>
    </submittedName>
</protein>
<dbReference type="EMBL" id="CM023483">
    <property type="protein sequence ID" value="KAH6936627.1"/>
    <property type="molecule type" value="Genomic_DNA"/>
</dbReference>
<dbReference type="Proteomes" id="UP000821845">
    <property type="component" value="Chromosome 3"/>
</dbReference>
<keyword evidence="2" id="KW-1185">Reference proteome</keyword>
<evidence type="ECO:0000313" key="2">
    <source>
        <dbReference type="Proteomes" id="UP000821845"/>
    </source>
</evidence>
<organism evidence="1 2">
    <name type="scientific">Hyalomma asiaticum</name>
    <name type="common">Tick</name>
    <dbReference type="NCBI Taxonomy" id="266040"/>
    <lineage>
        <taxon>Eukaryota</taxon>
        <taxon>Metazoa</taxon>
        <taxon>Ecdysozoa</taxon>
        <taxon>Arthropoda</taxon>
        <taxon>Chelicerata</taxon>
        <taxon>Arachnida</taxon>
        <taxon>Acari</taxon>
        <taxon>Parasitiformes</taxon>
        <taxon>Ixodida</taxon>
        <taxon>Ixodoidea</taxon>
        <taxon>Ixodidae</taxon>
        <taxon>Hyalomminae</taxon>
        <taxon>Hyalomma</taxon>
    </lineage>
</organism>
<comment type="caution">
    <text evidence="1">The sequence shown here is derived from an EMBL/GenBank/DDBJ whole genome shotgun (WGS) entry which is preliminary data.</text>
</comment>
<gene>
    <name evidence="1" type="ORF">HPB50_020351</name>
</gene>
<sequence>MTEVQRACEVTSGAGEAVLIAKDGMAGKTPGRDGSTTSTTYADRPRTFETRRLEGSTSMEGLSGCTSSGFNTQTDASEGRRGSVVPKSSSRSVPDKSCRSAMLYLSGDAGMPSASPTKSLERRPPLFRSPGAESLRDSNERLRGGREGGPVAHDARTGCATNLKLLAENMVNETA</sequence>
<name>A0ACB7SRF0_HYAAI</name>
<proteinExistence type="predicted"/>
<reference evidence="1" key="1">
    <citation type="submission" date="2020-05" db="EMBL/GenBank/DDBJ databases">
        <title>Large-scale comparative analyses of tick genomes elucidate their genetic diversity and vector capacities.</title>
        <authorList>
            <person name="Jia N."/>
            <person name="Wang J."/>
            <person name="Shi W."/>
            <person name="Du L."/>
            <person name="Sun Y."/>
            <person name="Zhan W."/>
            <person name="Jiang J."/>
            <person name="Wang Q."/>
            <person name="Zhang B."/>
            <person name="Ji P."/>
            <person name="Sakyi L.B."/>
            <person name="Cui X."/>
            <person name="Yuan T."/>
            <person name="Jiang B."/>
            <person name="Yang W."/>
            <person name="Lam T.T.-Y."/>
            <person name="Chang Q."/>
            <person name="Ding S."/>
            <person name="Wang X."/>
            <person name="Zhu J."/>
            <person name="Ruan X."/>
            <person name="Zhao L."/>
            <person name="Wei J."/>
            <person name="Que T."/>
            <person name="Du C."/>
            <person name="Cheng J."/>
            <person name="Dai P."/>
            <person name="Han X."/>
            <person name="Huang E."/>
            <person name="Gao Y."/>
            <person name="Liu J."/>
            <person name="Shao H."/>
            <person name="Ye R."/>
            <person name="Li L."/>
            <person name="Wei W."/>
            <person name="Wang X."/>
            <person name="Wang C."/>
            <person name="Yang T."/>
            <person name="Huo Q."/>
            <person name="Li W."/>
            <person name="Guo W."/>
            <person name="Chen H."/>
            <person name="Zhou L."/>
            <person name="Ni X."/>
            <person name="Tian J."/>
            <person name="Zhou Y."/>
            <person name="Sheng Y."/>
            <person name="Liu T."/>
            <person name="Pan Y."/>
            <person name="Xia L."/>
            <person name="Li J."/>
            <person name="Zhao F."/>
            <person name="Cao W."/>
        </authorList>
    </citation>
    <scope>NUCLEOTIDE SEQUENCE</scope>
    <source>
        <strain evidence="1">Hyas-2018</strain>
    </source>
</reference>
<evidence type="ECO:0000313" key="1">
    <source>
        <dbReference type="EMBL" id="KAH6936627.1"/>
    </source>
</evidence>
<accession>A0ACB7SRF0</accession>